<reference evidence="1" key="1">
    <citation type="journal article" date="2021" name="New Phytol.">
        <title>Evolutionary innovations through gain and loss of genes in the ectomycorrhizal Boletales.</title>
        <authorList>
            <person name="Wu G."/>
            <person name="Miyauchi S."/>
            <person name="Morin E."/>
            <person name="Kuo A."/>
            <person name="Drula E."/>
            <person name="Varga T."/>
            <person name="Kohler A."/>
            <person name="Feng B."/>
            <person name="Cao Y."/>
            <person name="Lipzen A."/>
            <person name="Daum C."/>
            <person name="Hundley H."/>
            <person name="Pangilinan J."/>
            <person name="Johnson J."/>
            <person name="Barry K."/>
            <person name="LaButti K."/>
            <person name="Ng V."/>
            <person name="Ahrendt S."/>
            <person name="Min B."/>
            <person name="Choi I.G."/>
            <person name="Park H."/>
            <person name="Plett J.M."/>
            <person name="Magnuson J."/>
            <person name="Spatafora J.W."/>
            <person name="Nagy L.G."/>
            <person name="Henrissat B."/>
            <person name="Grigoriev I.V."/>
            <person name="Yang Z.L."/>
            <person name="Xu J."/>
            <person name="Martin F.M."/>
        </authorList>
    </citation>
    <scope>NUCLEOTIDE SEQUENCE</scope>
    <source>
        <strain evidence="1">KUC20120723A-06</strain>
    </source>
</reference>
<sequence length="87" mass="9836">MYAAGRNLALVRTRNLRAIDRIRNQQPDKLTRGRHKTIWLFLLSVLWRSLATHICSGEGRDPASTTAIEQNSTCNLLCKLMLDAQAT</sequence>
<dbReference type="Proteomes" id="UP000790709">
    <property type="component" value="Unassembled WGS sequence"/>
</dbReference>
<keyword evidence="2" id="KW-1185">Reference proteome</keyword>
<accession>A0ACB8B9A3</accession>
<evidence type="ECO:0000313" key="2">
    <source>
        <dbReference type="Proteomes" id="UP000790709"/>
    </source>
</evidence>
<dbReference type="EMBL" id="MU266495">
    <property type="protein sequence ID" value="KAH7922169.1"/>
    <property type="molecule type" value="Genomic_DNA"/>
</dbReference>
<comment type="caution">
    <text evidence="1">The sequence shown here is derived from an EMBL/GenBank/DDBJ whole genome shotgun (WGS) entry which is preliminary data.</text>
</comment>
<organism evidence="1 2">
    <name type="scientific">Leucogyrophana mollusca</name>
    <dbReference type="NCBI Taxonomy" id="85980"/>
    <lineage>
        <taxon>Eukaryota</taxon>
        <taxon>Fungi</taxon>
        <taxon>Dikarya</taxon>
        <taxon>Basidiomycota</taxon>
        <taxon>Agaricomycotina</taxon>
        <taxon>Agaricomycetes</taxon>
        <taxon>Agaricomycetidae</taxon>
        <taxon>Boletales</taxon>
        <taxon>Boletales incertae sedis</taxon>
        <taxon>Leucogyrophana</taxon>
    </lineage>
</organism>
<protein>
    <submittedName>
        <fullName evidence="1">Uncharacterized protein</fullName>
    </submittedName>
</protein>
<name>A0ACB8B9A3_9AGAM</name>
<gene>
    <name evidence="1" type="ORF">BV22DRAFT_678530</name>
</gene>
<evidence type="ECO:0000313" key="1">
    <source>
        <dbReference type="EMBL" id="KAH7922169.1"/>
    </source>
</evidence>
<proteinExistence type="predicted"/>